<proteinExistence type="predicted"/>
<dbReference type="EMBL" id="CP007389">
    <property type="protein sequence ID" value="APT74561.1"/>
    <property type="molecule type" value="Genomic_DNA"/>
</dbReference>
<keyword evidence="4" id="KW-1185">Reference proteome</keyword>
<evidence type="ECO:0000313" key="4">
    <source>
        <dbReference type="Proteomes" id="UP000185490"/>
    </source>
</evidence>
<dbReference type="InterPro" id="IPR040836">
    <property type="entry name" value="SAVED"/>
</dbReference>
<organism evidence="3 4">
    <name type="scientific">Thermosipho melanesiensis</name>
    <dbReference type="NCBI Taxonomy" id="46541"/>
    <lineage>
        <taxon>Bacteria</taxon>
        <taxon>Thermotogati</taxon>
        <taxon>Thermotogota</taxon>
        <taxon>Thermotogae</taxon>
        <taxon>Thermotogales</taxon>
        <taxon>Fervidobacteriaceae</taxon>
        <taxon>Thermosipho</taxon>
    </lineage>
</organism>
<feature type="domain" description="SMODS-associated and fused to various effectors" evidence="2">
    <location>
        <begin position="279"/>
        <end position="471"/>
    </location>
</feature>
<reference evidence="3 4" key="1">
    <citation type="submission" date="2014-02" db="EMBL/GenBank/DDBJ databases">
        <title>Diversity of Thermotogales isolates from hydrothermal vents.</title>
        <authorList>
            <person name="Haverkamp T.H.A."/>
            <person name="Lossouarn J."/>
            <person name="Geslin C."/>
            <person name="Nesbo C.L."/>
        </authorList>
    </citation>
    <scope>NUCLEOTIDE SEQUENCE [LARGE SCALE GENOMIC DNA]</scope>
    <source>
        <strain evidence="3 4">431</strain>
    </source>
</reference>
<keyword evidence="1" id="KW-0472">Membrane</keyword>
<accession>A0ABN4V486</accession>
<name>A0ABN4V486_9BACT</name>
<gene>
    <name evidence="3" type="ORF">BW47_08830</name>
</gene>
<keyword evidence="1" id="KW-1133">Transmembrane helix</keyword>
<dbReference type="Proteomes" id="UP000185490">
    <property type="component" value="Chromosome"/>
</dbReference>
<protein>
    <recommendedName>
        <fullName evidence="2">SMODS-associated and fused to various effectors domain-containing protein</fullName>
    </recommendedName>
</protein>
<dbReference type="Pfam" id="PF18145">
    <property type="entry name" value="SAVED"/>
    <property type="match status" value="1"/>
</dbReference>
<evidence type="ECO:0000256" key="1">
    <source>
        <dbReference type="SAM" id="Phobius"/>
    </source>
</evidence>
<feature type="transmembrane region" description="Helical" evidence="1">
    <location>
        <begin position="429"/>
        <end position="450"/>
    </location>
</feature>
<dbReference type="RefSeq" id="WP_012057870.1">
    <property type="nucleotide sequence ID" value="NZ_CP007389.1"/>
</dbReference>
<keyword evidence="1" id="KW-0812">Transmembrane</keyword>
<evidence type="ECO:0000313" key="3">
    <source>
        <dbReference type="EMBL" id="APT74561.1"/>
    </source>
</evidence>
<sequence>MFGNLLKNDPDSFIELLNSDQIHLDEAIKSYLKNKDFKAKERIFYEIVKKMYLKKVKNISEELLSKFFDGNIELVFDLLKNGYVEAKFPIVKEEYGKIARVMVIKSENSFSNVKLNKLRVIENVVGHRLAVIFDSKFVGNSFMLATALAALTSKIPINLAFSGEIDEEGVIKKNLDGFSIKERVCSENNLKLIGAFDVSNVFELKEFFEEENFHIPVLMFFRKEEEEYINFSYEKLFKSVSKKYPVRFAELFEKVYDVKKFFVTNELSSLEKWKKALKEAKAFLLKIISNGGIPHVAIVGPSAMAMALGIAIGLQNPLVIYHKQDEYYPVIDLTDNLRKIKNIKDSYEYLKYTTFDEGKDCAYVIYLASHNPFSSVIKFLENNSLDSKIILIEPIENKGNLSIDTWGKIVSELMSITQNVLYDNYCENVFFFLSCPVAIALGFGMAFGDFAKGGIFHYNKADDSYIEVFKIERIRGD</sequence>
<evidence type="ECO:0000259" key="2">
    <source>
        <dbReference type="Pfam" id="PF18145"/>
    </source>
</evidence>
<dbReference type="NCBIfam" id="NF033611">
    <property type="entry name" value="SAVED"/>
    <property type="match status" value="1"/>
</dbReference>